<evidence type="ECO:0000256" key="2">
    <source>
        <dbReference type="SAM" id="SignalP"/>
    </source>
</evidence>
<reference evidence="3 4" key="1">
    <citation type="submission" date="2017-08" db="EMBL/GenBank/DDBJ databases">
        <title>Infants hospitalized years apart are colonized by the same room-sourced microbial strains.</title>
        <authorList>
            <person name="Brooks B."/>
            <person name="Olm M.R."/>
            <person name="Firek B.A."/>
            <person name="Baker R."/>
            <person name="Thomas B.C."/>
            <person name="Morowitz M.J."/>
            <person name="Banfield J.F."/>
        </authorList>
    </citation>
    <scope>NUCLEOTIDE SEQUENCE [LARGE SCALE GENOMIC DNA]</scope>
    <source>
        <strain evidence="3">S2_005_003_R2_43</strain>
    </source>
</reference>
<dbReference type="Proteomes" id="UP000249577">
    <property type="component" value="Unassembled WGS sequence"/>
</dbReference>
<evidence type="ECO:0008006" key="5">
    <source>
        <dbReference type="Google" id="ProtNLM"/>
    </source>
</evidence>
<name>A0A2W5K7Y4_ANCNO</name>
<feature type="region of interest" description="Disordered" evidence="1">
    <location>
        <begin position="30"/>
        <end position="115"/>
    </location>
</feature>
<accession>A0A2W5K7Y4</accession>
<feature type="chain" id="PRO_5016109076" description="Secreted protein" evidence="2">
    <location>
        <begin position="34"/>
        <end position="294"/>
    </location>
</feature>
<evidence type="ECO:0000313" key="3">
    <source>
        <dbReference type="EMBL" id="PZQ11624.1"/>
    </source>
</evidence>
<gene>
    <name evidence="3" type="ORF">DI565_17965</name>
</gene>
<sequence length="294" mass="31993">MLMTTLKAGRRPLRMRSVAALGALLMAAAPAAAQGGPGQGGLSPDTPVLAPEPAGPHSGMVASPQPKTPLPPRDAPRDPQPGQSAGDGPRTPLPSRDAPRAAQPGAQRAAHDPDWPCQQVKVPELSYGQMWGGPPLDDALKSWDADQDVTAIVDDLVARRTKMDEAKVLIERFARSAGDKRDEKLALLFAGVFTEINGQRSQIMNGIERYSRKQRALSEKIKAESLKVAEEQKDMAAQNTPEALQQQQTLDWDTRIYDERAQQLTYVCESPMLLEQRAFDIGREIQAHLTQAGR</sequence>
<evidence type="ECO:0000313" key="4">
    <source>
        <dbReference type="Proteomes" id="UP000249577"/>
    </source>
</evidence>
<evidence type="ECO:0000256" key="1">
    <source>
        <dbReference type="SAM" id="MobiDB-lite"/>
    </source>
</evidence>
<protein>
    <recommendedName>
        <fullName evidence="5">Secreted protein</fullName>
    </recommendedName>
</protein>
<dbReference type="EMBL" id="QFPN01000011">
    <property type="protein sequence ID" value="PZQ11624.1"/>
    <property type="molecule type" value="Genomic_DNA"/>
</dbReference>
<comment type="caution">
    <text evidence="3">The sequence shown here is derived from an EMBL/GenBank/DDBJ whole genome shotgun (WGS) entry which is preliminary data.</text>
</comment>
<keyword evidence="2" id="KW-0732">Signal</keyword>
<dbReference type="AlphaFoldDB" id="A0A2W5K7Y4"/>
<organism evidence="3 4">
    <name type="scientific">Ancylobacter novellus</name>
    <name type="common">Thiobacillus novellus</name>
    <dbReference type="NCBI Taxonomy" id="921"/>
    <lineage>
        <taxon>Bacteria</taxon>
        <taxon>Pseudomonadati</taxon>
        <taxon>Pseudomonadota</taxon>
        <taxon>Alphaproteobacteria</taxon>
        <taxon>Hyphomicrobiales</taxon>
        <taxon>Xanthobacteraceae</taxon>
        <taxon>Ancylobacter</taxon>
    </lineage>
</organism>
<feature type="signal peptide" evidence="2">
    <location>
        <begin position="1"/>
        <end position="33"/>
    </location>
</feature>
<proteinExistence type="predicted"/>